<evidence type="ECO:0000256" key="2">
    <source>
        <dbReference type="ARBA" id="ARBA00008814"/>
    </source>
</evidence>
<keyword evidence="3" id="KW-0813">Transport</keyword>
<dbReference type="InterPro" id="IPR002491">
    <property type="entry name" value="ABC_transptr_periplasmic_BD"/>
</dbReference>
<dbReference type="GO" id="GO:1901678">
    <property type="term" value="P:iron coordination entity transport"/>
    <property type="evidence" value="ECO:0007669"/>
    <property type="project" value="UniProtKB-ARBA"/>
</dbReference>
<dbReference type="GO" id="GO:0030288">
    <property type="term" value="C:outer membrane-bounded periplasmic space"/>
    <property type="evidence" value="ECO:0007669"/>
    <property type="project" value="TreeGrafter"/>
</dbReference>
<sequence>MSLARRMIVLLGTGLFTCVSACSGASPTDQTSATHTRQITDIQDTVVDVPIHPQRIVALSEPTLDGLLALGIKPVGAVAGRGQRDIAPYLKDRTEGVELLGNVAQPNFEAVGAAQPDLILVDGTSINNNPPVVEALRRIAPVVYTGYAGGDWKENFRNTANAVNMVDKGEEVLASYDNNVAETRKKLGDLANDTYSVVRWQGNSASMILKDLPPGMALTDLGLKRPPNQDRRGRGHSEPVSAENLQEIDADWIFFGTLGGSSVANPDNGGDAGVQGAKDALKQAEEVPGFSTLNAYKKGHIVPVQGAVWTSTGGPILMNHIIDDVARFAEENSK</sequence>
<feature type="signal peptide" evidence="5">
    <location>
        <begin position="1"/>
        <end position="21"/>
    </location>
</feature>
<proteinExistence type="inferred from homology"/>
<dbReference type="PANTHER" id="PTHR30532:SF25">
    <property type="entry name" value="IRON(III) DICITRATE-BINDING PERIPLASMIC PROTEIN"/>
    <property type="match status" value="1"/>
</dbReference>
<dbReference type="EMBL" id="JAFLEQ010000012">
    <property type="protein sequence ID" value="MBN9644389.1"/>
    <property type="molecule type" value="Genomic_DNA"/>
</dbReference>
<dbReference type="RefSeq" id="WP_207278879.1">
    <property type="nucleotide sequence ID" value="NZ_JAFLEQ010000012.1"/>
</dbReference>
<protein>
    <submittedName>
        <fullName evidence="7">Iron-siderophore ABC transporter substrate-binding protein</fullName>
    </submittedName>
</protein>
<feature type="chain" id="PRO_5037044695" evidence="5">
    <location>
        <begin position="22"/>
        <end position="334"/>
    </location>
</feature>
<keyword evidence="8" id="KW-1185">Reference proteome</keyword>
<dbReference type="SUPFAM" id="SSF53807">
    <property type="entry name" value="Helical backbone' metal receptor"/>
    <property type="match status" value="1"/>
</dbReference>
<feature type="domain" description="Fe/B12 periplasmic-binding" evidence="6">
    <location>
        <begin position="55"/>
        <end position="333"/>
    </location>
</feature>
<comment type="caution">
    <text evidence="7">The sequence shown here is derived from an EMBL/GenBank/DDBJ whole genome shotgun (WGS) entry which is preliminary data.</text>
</comment>
<keyword evidence="4 5" id="KW-0732">Signal</keyword>
<evidence type="ECO:0000256" key="5">
    <source>
        <dbReference type="SAM" id="SignalP"/>
    </source>
</evidence>
<dbReference type="Proteomes" id="UP000664332">
    <property type="component" value="Unassembled WGS sequence"/>
</dbReference>
<organism evidence="7 8">
    <name type="scientific">Corynebacterium mendelii</name>
    <dbReference type="NCBI Taxonomy" id="2765362"/>
    <lineage>
        <taxon>Bacteria</taxon>
        <taxon>Bacillati</taxon>
        <taxon>Actinomycetota</taxon>
        <taxon>Actinomycetes</taxon>
        <taxon>Mycobacteriales</taxon>
        <taxon>Corynebacteriaceae</taxon>
        <taxon>Corynebacterium</taxon>
    </lineage>
</organism>
<evidence type="ECO:0000313" key="7">
    <source>
        <dbReference type="EMBL" id="MBN9644389.1"/>
    </source>
</evidence>
<dbReference type="InterPro" id="IPR051313">
    <property type="entry name" value="Bact_iron-sidero_bind"/>
</dbReference>
<evidence type="ECO:0000256" key="4">
    <source>
        <dbReference type="ARBA" id="ARBA00022729"/>
    </source>
</evidence>
<comment type="subcellular location">
    <subcellularLocation>
        <location evidence="1">Cell envelope</location>
    </subcellularLocation>
</comment>
<reference evidence="7" key="1">
    <citation type="submission" date="2021-03" db="EMBL/GenBank/DDBJ databases">
        <authorList>
            <person name="Sun Q."/>
        </authorList>
    </citation>
    <scope>NUCLEOTIDE SEQUENCE</scope>
    <source>
        <strain evidence="7">CCM 8862</strain>
    </source>
</reference>
<accession>A0A939IU00</accession>
<dbReference type="Gene3D" id="3.40.50.1980">
    <property type="entry name" value="Nitrogenase molybdenum iron protein domain"/>
    <property type="match status" value="2"/>
</dbReference>
<name>A0A939IU00_9CORY</name>
<evidence type="ECO:0000256" key="1">
    <source>
        <dbReference type="ARBA" id="ARBA00004196"/>
    </source>
</evidence>
<comment type="similarity">
    <text evidence="2">Belongs to the bacterial solute-binding protein 8 family.</text>
</comment>
<dbReference type="PROSITE" id="PS50983">
    <property type="entry name" value="FE_B12_PBP"/>
    <property type="match status" value="1"/>
</dbReference>
<dbReference type="Pfam" id="PF01497">
    <property type="entry name" value="Peripla_BP_2"/>
    <property type="match status" value="1"/>
</dbReference>
<dbReference type="CDD" id="cd01146">
    <property type="entry name" value="FhuD"/>
    <property type="match status" value="1"/>
</dbReference>
<evidence type="ECO:0000256" key="3">
    <source>
        <dbReference type="ARBA" id="ARBA00022448"/>
    </source>
</evidence>
<dbReference type="PANTHER" id="PTHR30532">
    <property type="entry name" value="IRON III DICITRATE-BINDING PERIPLASMIC PROTEIN"/>
    <property type="match status" value="1"/>
</dbReference>
<evidence type="ECO:0000259" key="6">
    <source>
        <dbReference type="PROSITE" id="PS50983"/>
    </source>
</evidence>
<gene>
    <name evidence="7" type="ORF">JZY06_07165</name>
</gene>
<dbReference type="AlphaFoldDB" id="A0A939IU00"/>
<evidence type="ECO:0000313" key="8">
    <source>
        <dbReference type="Proteomes" id="UP000664332"/>
    </source>
</evidence>